<dbReference type="InterPro" id="IPR021109">
    <property type="entry name" value="Peptidase_aspartic_dom_sf"/>
</dbReference>
<proteinExistence type="predicted"/>
<organism evidence="1 2">
    <name type="scientific">Solanum tuberosum</name>
    <name type="common">Potato</name>
    <dbReference type="NCBI Taxonomy" id="4113"/>
    <lineage>
        <taxon>Eukaryota</taxon>
        <taxon>Viridiplantae</taxon>
        <taxon>Streptophyta</taxon>
        <taxon>Embryophyta</taxon>
        <taxon>Tracheophyta</taxon>
        <taxon>Spermatophyta</taxon>
        <taxon>Magnoliopsida</taxon>
        <taxon>eudicotyledons</taxon>
        <taxon>Gunneridae</taxon>
        <taxon>Pentapetalae</taxon>
        <taxon>asterids</taxon>
        <taxon>lamiids</taxon>
        <taxon>Solanales</taxon>
        <taxon>Solanaceae</taxon>
        <taxon>Solanoideae</taxon>
        <taxon>Solaneae</taxon>
        <taxon>Solanum</taxon>
    </lineage>
</organism>
<reference evidence="1" key="2">
    <citation type="submission" date="2015-06" db="UniProtKB">
        <authorList>
            <consortium name="EnsemblPlants"/>
        </authorList>
    </citation>
    <scope>IDENTIFICATION</scope>
    <source>
        <strain evidence="1">DM1-3 516 R44</strain>
    </source>
</reference>
<dbReference type="PANTHER" id="PTHR33067">
    <property type="entry name" value="RNA-DIRECTED DNA POLYMERASE-RELATED"/>
    <property type="match status" value="1"/>
</dbReference>
<dbReference type="AlphaFoldDB" id="M1DW60"/>
<sequence>MPGYAKFLKDMMTKKRSVSFEDNDILQHCSPIASRALVQNKKNPGAFTIPCIIGLLSFTKALYDLGTSINLIPLSVYKKLGLGDPKPTTMLLLMADRTIKRPIGVLHDVIVKVESFIFPADFVILDCEVDFEVPIILARPFLATGRALVDMEKGKMKFRLNNEEATFNICRSMKQSGELQMVSAITYRVESGIEVQIEERLGVEALAAVMMNFNNDGIDEYDELIAALDKCEYR</sequence>
<dbReference type="PaxDb" id="4113-PGSC0003DMT400095374"/>
<keyword evidence="2" id="KW-1185">Reference proteome</keyword>
<name>M1DW60_SOLTU</name>
<accession>M1DW60</accession>
<dbReference type="EnsemblPlants" id="PGSC0003DMT400095374">
    <property type="protein sequence ID" value="PGSC0003DMT400095374"/>
    <property type="gene ID" value="PGSC0003DMG400044945"/>
</dbReference>
<dbReference type="CDD" id="cd00303">
    <property type="entry name" value="retropepsin_like"/>
    <property type="match status" value="1"/>
</dbReference>
<dbReference type="eggNOG" id="KOG0017">
    <property type="taxonomic scope" value="Eukaryota"/>
</dbReference>
<protein>
    <submittedName>
        <fullName evidence="1">Integrase</fullName>
    </submittedName>
</protein>
<dbReference type="HOGENOM" id="CLU_078383_0_0_1"/>
<dbReference type="OMA" id="MDGESSI"/>
<evidence type="ECO:0000313" key="2">
    <source>
        <dbReference type="Proteomes" id="UP000011115"/>
    </source>
</evidence>
<dbReference type="Proteomes" id="UP000011115">
    <property type="component" value="Unassembled WGS sequence"/>
</dbReference>
<dbReference type="InParanoid" id="M1DW60"/>
<reference evidence="2" key="1">
    <citation type="journal article" date="2011" name="Nature">
        <title>Genome sequence and analysis of the tuber crop potato.</title>
        <authorList>
            <consortium name="The Potato Genome Sequencing Consortium"/>
        </authorList>
    </citation>
    <scope>NUCLEOTIDE SEQUENCE [LARGE SCALE GENOMIC DNA]</scope>
    <source>
        <strain evidence="2">cv. DM1-3 516 R44</strain>
    </source>
</reference>
<evidence type="ECO:0000313" key="1">
    <source>
        <dbReference type="EnsemblPlants" id="PGSC0003DMT400095374"/>
    </source>
</evidence>
<dbReference type="Gene3D" id="2.40.70.10">
    <property type="entry name" value="Acid Proteases"/>
    <property type="match status" value="1"/>
</dbReference>
<dbReference type="PANTHER" id="PTHR33067:SF9">
    <property type="entry name" value="RNA-DIRECTED DNA POLYMERASE"/>
    <property type="match status" value="1"/>
</dbReference>
<dbReference type="Gramene" id="PGSC0003DMT400095374">
    <property type="protein sequence ID" value="PGSC0003DMT400095374"/>
    <property type="gene ID" value="PGSC0003DMG400044945"/>
</dbReference>